<keyword evidence="2" id="KW-0472">Membrane</keyword>
<keyword evidence="5" id="KW-1185">Reference proteome</keyword>
<feature type="domain" description="Cell envelope-related transcriptional attenuator" evidence="3">
    <location>
        <begin position="116"/>
        <end position="258"/>
    </location>
</feature>
<dbReference type="EMBL" id="JADQDF010000001">
    <property type="protein sequence ID" value="MBW0127494.1"/>
    <property type="molecule type" value="Genomic_DNA"/>
</dbReference>
<dbReference type="NCBIfam" id="TIGR00350">
    <property type="entry name" value="lytR_cpsA_psr"/>
    <property type="match status" value="1"/>
</dbReference>
<dbReference type="InterPro" id="IPR004474">
    <property type="entry name" value="LytR_CpsA_psr"/>
</dbReference>
<feature type="transmembrane region" description="Helical" evidence="2">
    <location>
        <begin position="36"/>
        <end position="58"/>
    </location>
</feature>
<dbReference type="PANTHER" id="PTHR33392">
    <property type="entry name" value="POLYISOPRENYL-TEICHOIC ACID--PEPTIDOGLYCAN TEICHOIC ACID TRANSFERASE TAGU"/>
    <property type="match status" value="1"/>
</dbReference>
<evidence type="ECO:0000259" key="3">
    <source>
        <dbReference type="Pfam" id="PF03816"/>
    </source>
</evidence>
<evidence type="ECO:0000313" key="4">
    <source>
        <dbReference type="EMBL" id="MBW0127494.1"/>
    </source>
</evidence>
<sequence>MDERGTRGGAGTIEGDTVRITVVGAPVPRRRRGRRIAAVLGAVVLLLVLVVAGTVYALSESLGNNVDRVPGAFAGLDESTRPVASDAVTFLLVGTDTRSDAPTTGEDAGGGVGGDRSDVLMLARVDPSRESASVVSIPRDSWVDIPGYGMNKANAAYAFGGPSLLIETVENLTQIRVDHFGVIDFAGFESMIDAVGGIDVSISEATSNDGVEFRQGLNHLDGASALAFVRQRYDLADGDLDRAQRQQAVLRALLSKAASGSTFSNPAAFYTLLDAATRSVGVDDTLSNGGLRSLALEMTGLRPSAVTFVRAPVAGLGREGDQSVVYLNQHQSALLWKSVDDGRIVEYIGRHPADALGAVTR</sequence>
<accession>A0ABS6U5I4</accession>
<keyword evidence="2" id="KW-0812">Transmembrane</keyword>
<organism evidence="4 5">
    <name type="scientific">Pseudonocardia oceani</name>
    <dbReference type="NCBI Taxonomy" id="2792013"/>
    <lineage>
        <taxon>Bacteria</taxon>
        <taxon>Bacillati</taxon>
        <taxon>Actinomycetota</taxon>
        <taxon>Actinomycetes</taxon>
        <taxon>Pseudonocardiales</taxon>
        <taxon>Pseudonocardiaceae</taxon>
        <taxon>Pseudonocardia</taxon>
    </lineage>
</organism>
<dbReference type="Pfam" id="PF03816">
    <property type="entry name" value="LytR_cpsA_psr"/>
    <property type="match status" value="1"/>
</dbReference>
<reference evidence="4 5" key="1">
    <citation type="submission" date="2020-11" db="EMBL/GenBank/DDBJ databases">
        <title>Pseudonocardia abyssalis sp. nov. and Pseudonocardia oceani sp. nov., description and phylogenomic analysis of two novel actinomycetes isolated from the deep Southern Ocean.</title>
        <authorList>
            <person name="Parra J."/>
        </authorList>
    </citation>
    <scope>NUCLEOTIDE SEQUENCE [LARGE SCALE GENOMIC DNA]</scope>
    <source>
        <strain evidence="5">KRD185</strain>
    </source>
</reference>
<proteinExistence type="inferred from homology"/>
<evidence type="ECO:0000256" key="1">
    <source>
        <dbReference type="ARBA" id="ARBA00006068"/>
    </source>
</evidence>
<dbReference type="Proteomes" id="UP000694300">
    <property type="component" value="Unassembled WGS sequence"/>
</dbReference>
<dbReference type="PANTHER" id="PTHR33392:SF6">
    <property type="entry name" value="POLYISOPRENYL-TEICHOIC ACID--PEPTIDOGLYCAN TEICHOIC ACID TRANSFERASE TAGU"/>
    <property type="match status" value="1"/>
</dbReference>
<keyword evidence="2" id="KW-1133">Transmembrane helix</keyword>
<gene>
    <name evidence="4" type="ORF">I4I82_07330</name>
</gene>
<comment type="caution">
    <text evidence="4">The sequence shown here is derived from an EMBL/GenBank/DDBJ whole genome shotgun (WGS) entry which is preliminary data.</text>
</comment>
<evidence type="ECO:0000313" key="5">
    <source>
        <dbReference type="Proteomes" id="UP000694300"/>
    </source>
</evidence>
<evidence type="ECO:0000256" key="2">
    <source>
        <dbReference type="SAM" id="Phobius"/>
    </source>
</evidence>
<dbReference type="InterPro" id="IPR050922">
    <property type="entry name" value="LytR/CpsA/Psr_CW_biosynth"/>
</dbReference>
<protein>
    <submittedName>
        <fullName evidence="4">LCP family protein</fullName>
    </submittedName>
</protein>
<name>A0ABS6U5I4_9PSEU</name>
<comment type="similarity">
    <text evidence="1">Belongs to the LytR/CpsA/Psr (LCP) family.</text>
</comment>